<evidence type="ECO:0000256" key="3">
    <source>
        <dbReference type="PIRSR" id="PIRSR000390-1"/>
    </source>
</evidence>
<evidence type="ECO:0000256" key="4">
    <source>
        <dbReference type="PIRSR" id="PIRSR000390-2"/>
    </source>
</evidence>
<dbReference type="SUPFAM" id="SSF53383">
    <property type="entry name" value="PLP-dependent transferases"/>
    <property type="match status" value="1"/>
</dbReference>
<keyword evidence="7" id="KW-1185">Reference proteome</keyword>
<proteinExistence type="inferred from homology"/>
<dbReference type="GO" id="GO:0000271">
    <property type="term" value="P:polysaccharide biosynthetic process"/>
    <property type="evidence" value="ECO:0007669"/>
    <property type="project" value="TreeGrafter"/>
</dbReference>
<dbReference type="FunFam" id="3.40.640.10:FF:000089">
    <property type="entry name" value="Aminotransferase, DegT/DnrJ/EryC1/StrS family"/>
    <property type="match status" value="1"/>
</dbReference>
<dbReference type="EMBL" id="AZRM01000025">
    <property type="protein sequence ID" value="PNS00345.1"/>
    <property type="molecule type" value="Genomic_DNA"/>
</dbReference>
<organism evidence="6 7">
    <name type="scientific">Petrotoga miotherma DSM 10691</name>
    <dbReference type="NCBI Taxonomy" id="1434326"/>
    <lineage>
        <taxon>Bacteria</taxon>
        <taxon>Thermotogati</taxon>
        <taxon>Thermotogota</taxon>
        <taxon>Thermotogae</taxon>
        <taxon>Petrotogales</taxon>
        <taxon>Petrotogaceae</taxon>
        <taxon>Petrotoga</taxon>
    </lineage>
</organism>
<dbReference type="RefSeq" id="WP_103078795.1">
    <property type="nucleotide sequence ID" value="NZ_AZRM01000025.1"/>
</dbReference>
<comment type="similarity">
    <text evidence="2 5">Belongs to the DegT/DnrJ/EryC1 family.</text>
</comment>
<evidence type="ECO:0000313" key="6">
    <source>
        <dbReference type="EMBL" id="PNS00345.1"/>
    </source>
</evidence>
<dbReference type="Gene3D" id="3.40.640.10">
    <property type="entry name" value="Type I PLP-dependent aspartate aminotransferase-like (Major domain)"/>
    <property type="match status" value="1"/>
</dbReference>
<gene>
    <name evidence="6" type="ORF">X928_05375</name>
</gene>
<feature type="active site" description="Proton acceptor" evidence="3">
    <location>
        <position position="185"/>
    </location>
</feature>
<comment type="caution">
    <text evidence="6">The sequence shown here is derived from an EMBL/GenBank/DDBJ whole genome shotgun (WGS) entry which is preliminary data.</text>
</comment>
<dbReference type="GO" id="GO:0030170">
    <property type="term" value="F:pyridoxal phosphate binding"/>
    <property type="evidence" value="ECO:0007669"/>
    <property type="project" value="UniProtKB-ARBA"/>
</dbReference>
<evidence type="ECO:0000256" key="1">
    <source>
        <dbReference type="ARBA" id="ARBA00022898"/>
    </source>
</evidence>
<dbReference type="CDD" id="cd00616">
    <property type="entry name" value="AHBA_syn"/>
    <property type="match status" value="1"/>
</dbReference>
<reference evidence="6 7" key="1">
    <citation type="submission" date="2013-12" db="EMBL/GenBank/DDBJ databases">
        <title>Comparative genomics of Petrotoga isolates.</title>
        <authorList>
            <person name="Nesbo C.L."/>
            <person name="Charchuk R."/>
            <person name="Chow K."/>
        </authorList>
    </citation>
    <scope>NUCLEOTIDE SEQUENCE [LARGE SCALE GENOMIC DNA]</scope>
    <source>
        <strain evidence="6 7">DSM 10691</strain>
    </source>
</reference>
<dbReference type="PANTHER" id="PTHR30244">
    <property type="entry name" value="TRANSAMINASE"/>
    <property type="match status" value="1"/>
</dbReference>
<keyword evidence="1 4" id="KW-0663">Pyridoxal phosphate</keyword>
<protein>
    <submittedName>
        <fullName evidence="6">Erythromycin biosynthesis sensory transduction protein eryC1</fullName>
    </submittedName>
</protein>
<dbReference type="OrthoDB" id="9810913at2"/>
<evidence type="ECO:0000313" key="7">
    <source>
        <dbReference type="Proteomes" id="UP000236199"/>
    </source>
</evidence>
<sequence>MKINFNELKRGYEKYKSEYDKAAIDVLESGWYILGENVKRFENNFANFIGSSYCVGVNSGLDALILAVRALNLGEGDEIIVPANTYIATVLGITENDATPVFIEPDEYYNIDTDKIEAKITGKTKAIMAVHLYGQAANMNKIKSIATKYSLYLLEDCAQSHGAKFENQTTGTFGDIGCFSFYPTKNLGAFGDGGAIVTDNKEIAEKVKMLRNYGSQKKYYNEIEGVNSRLDEIQATLLNVKLSHYGELRKEREKIALKYLNEINNPKIILPRIRKGSDHVWHLFVVQTEERDKLQNYLQENGIGTQIHYPIPPHLSNAYKHFGYRKGDFPITEEMANKVLSLPIYDGMTDEEVDYVIRVINNYKDLFSK</sequence>
<dbReference type="Proteomes" id="UP000236199">
    <property type="component" value="Unassembled WGS sequence"/>
</dbReference>
<dbReference type="AlphaFoldDB" id="A0A2K1PC15"/>
<dbReference type="Gene3D" id="3.90.1150.10">
    <property type="entry name" value="Aspartate Aminotransferase, domain 1"/>
    <property type="match status" value="1"/>
</dbReference>
<dbReference type="InterPro" id="IPR015421">
    <property type="entry name" value="PyrdxlP-dep_Trfase_major"/>
</dbReference>
<dbReference type="PANTHER" id="PTHR30244:SF36">
    <property type="entry name" value="3-OXO-GLUCOSE-6-PHOSPHATE:GLUTAMATE AMINOTRANSFERASE"/>
    <property type="match status" value="1"/>
</dbReference>
<evidence type="ECO:0000256" key="5">
    <source>
        <dbReference type="RuleBase" id="RU004508"/>
    </source>
</evidence>
<dbReference type="Pfam" id="PF01041">
    <property type="entry name" value="DegT_DnrJ_EryC1"/>
    <property type="match status" value="1"/>
</dbReference>
<evidence type="ECO:0000256" key="2">
    <source>
        <dbReference type="ARBA" id="ARBA00037999"/>
    </source>
</evidence>
<dbReference type="InterPro" id="IPR015422">
    <property type="entry name" value="PyrdxlP-dep_Trfase_small"/>
</dbReference>
<dbReference type="PIRSF" id="PIRSF000390">
    <property type="entry name" value="PLP_StrS"/>
    <property type="match status" value="1"/>
</dbReference>
<dbReference type="InterPro" id="IPR000653">
    <property type="entry name" value="DegT/StrS_aminotransferase"/>
</dbReference>
<accession>A0A2K1PC15</accession>
<name>A0A2K1PC15_9BACT</name>
<dbReference type="InterPro" id="IPR015424">
    <property type="entry name" value="PyrdxlP-dep_Trfase"/>
</dbReference>
<feature type="modified residue" description="N6-(pyridoxal phosphate)lysine" evidence="4">
    <location>
        <position position="185"/>
    </location>
</feature>
<dbReference type="GO" id="GO:0008483">
    <property type="term" value="F:transaminase activity"/>
    <property type="evidence" value="ECO:0007669"/>
    <property type="project" value="TreeGrafter"/>
</dbReference>